<reference evidence="2 3" key="1">
    <citation type="submission" date="2019-08" db="EMBL/GenBank/DDBJ databases">
        <title>Complete genome sequence of Arcobacter acticola.</title>
        <authorList>
            <person name="Miller W."/>
        </authorList>
    </citation>
    <scope>NUCLEOTIDE SEQUENCE [LARGE SCALE GENOMIC DNA]</scope>
    <source>
        <strain evidence="2 3">KCTC 52212</strain>
    </source>
</reference>
<protein>
    <submittedName>
        <fullName evidence="2">Glycosyltransferase, family 1</fullName>
    </submittedName>
</protein>
<dbReference type="SUPFAM" id="SSF53756">
    <property type="entry name" value="UDP-Glycosyltransferase/glycogen phosphorylase"/>
    <property type="match status" value="1"/>
</dbReference>
<evidence type="ECO:0000259" key="1">
    <source>
        <dbReference type="Pfam" id="PF00534"/>
    </source>
</evidence>
<name>A0A6M8EQP9_9BACT</name>
<sequence length="290" mass="33322">MNHKTTISYKTKNILIDKLSHQDNIEVLREGNFFSKFFSKKKYADVYFHSGSLDENSIENILNAKMTIANCFSSMNEIIAKTKISHEKVKVIYPSVDLEYKKNKDVKEKLCEELQIDVKNKIILFTAKNFKSSGIKEFLDICSSISYENFKVIVAGEKQQIRTLQFQIPKYQNLQDKIILLEDYKNMDDLFLASDIFILPTYNKTFASNVIKAMFCRCAVFLSINNDAKEIVDVFASMDSPSDSSMSFKLDAVLKGKDDLKLIKKENRKLASEFSLANNLLKFNAIIDNI</sequence>
<evidence type="ECO:0000313" key="3">
    <source>
        <dbReference type="Proteomes" id="UP000503483"/>
    </source>
</evidence>
<dbReference type="Gene3D" id="3.40.50.2000">
    <property type="entry name" value="Glycogen Phosphorylase B"/>
    <property type="match status" value="2"/>
</dbReference>
<proteinExistence type="predicted"/>
<feature type="domain" description="Glycosyl transferase family 1" evidence="1">
    <location>
        <begin position="107"/>
        <end position="269"/>
    </location>
</feature>
<dbReference type="InterPro" id="IPR001296">
    <property type="entry name" value="Glyco_trans_1"/>
</dbReference>
<dbReference type="Proteomes" id="UP000503483">
    <property type="component" value="Chromosome"/>
</dbReference>
<dbReference type="GO" id="GO:0016757">
    <property type="term" value="F:glycosyltransferase activity"/>
    <property type="evidence" value="ECO:0007669"/>
    <property type="project" value="InterPro"/>
</dbReference>
<gene>
    <name evidence="2" type="ORF">AACT_2360</name>
</gene>
<dbReference type="RefSeq" id="WP_172127195.1">
    <property type="nucleotide sequence ID" value="NZ_CP042652.1"/>
</dbReference>
<dbReference type="EMBL" id="CP042652">
    <property type="protein sequence ID" value="QKE29471.1"/>
    <property type="molecule type" value="Genomic_DNA"/>
</dbReference>
<dbReference type="KEGG" id="paco:AACT_2360"/>
<keyword evidence="3" id="KW-1185">Reference proteome</keyword>
<dbReference type="Pfam" id="PF00534">
    <property type="entry name" value="Glycos_transf_1"/>
    <property type="match status" value="1"/>
</dbReference>
<keyword evidence="2" id="KW-0808">Transferase</keyword>
<dbReference type="AlphaFoldDB" id="A0A6M8EQP9"/>
<accession>A0A6M8EQP9</accession>
<evidence type="ECO:0000313" key="2">
    <source>
        <dbReference type="EMBL" id="QKE29471.1"/>
    </source>
</evidence>
<organism evidence="2 3">
    <name type="scientific">Arcobacter acticola</name>
    <dbReference type="NCBI Taxonomy" id="1849015"/>
    <lineage>
        <taxon>Bacteria</taxon>
        <taxon>Pseudomonadati</taxon>
        <taxon>Campylobacterota</taxon>
        <taxon>Epsilonproteobacteria</taxon>
        <taxon>Campylobacterales</taxon>
        <taxon>Arcobacteraceae</taxon>
        <taxon>Arcobacter</taxon>
    </lineage>
</organism>